<feature type="transmembrane region" description="Helical" evidence="6">
    <location>
        <begin position="218"/>
        <end position="241"/>
    </location>
</feature>
<dbReference type="PROSITE" id="PS50850">
    <property type="entry name" value="MFS"/>
    <property type="match status" value="1"/>
</dbReference>
<comment type="subcellular location">
    <subcellularLocation>
        <location evidence="1">Cell membrane</location>
        <topology evidence="1">Multi-pass membrane protein</topology>
    </subcellularLocation>
</comment>
<feature type="transmembrane region" description="Helical" evidence="6">
    <location>
        <begin position="281"/>
        <end position="302"/>
    </location>
</feature>
<evidence type="ECO:0000256" key="3">
    <source>
        <dbReference type="ARBA" id="ARBA00022692"/>
    </source>
</evidence>
<reference evidence="8 9" key="1">
    <citation type="submission" date="2015-05" db="EMBL/GenBank/DDBJ databases">
        <title>Draft genome sequence of Lampropedia sp. CT6, isolated from the microbial mat of a hot water spring, located at Manikaran, India.</title>
        <authorList>
            <person name="Tripathi C."/>
            <person name="Rani P."/>
            <person name="Mahato N.K."/>
            <person name="Lal R."/>
        </authorList>
    </citation>
    <scope>NUCLEOTIDE SEQUENCE [LARGE SCALE GENOMIC DNA]</scope>
    <source>
        <strain evidence="8 9">CT6</strain>
    </source>
</reference>
<dbReference type="EMBL" id="LBNQ01000037">
    <property type="protein sequence ID" value="KKW67140.1"/>
    <property type="molecule type" value="Genomic_DNA"/>
</dbReference>
<dbReference type="CDD" id="cd17324">
    <property type="entry name" value="MFS_NepI_like"/>
    <property type="match status" value="1"/>
</dbReference>
<evidence type="ECO:0000256" key="6">
    <source>
        <dbReference type="SAM" id="Phobius"/>
    </source>
</evidence>
<dbReference type="AlphaFoldDB" id="A0A0U1PXC9"/>
<dbReference type="SUPFAM" id="SSF103473">
    <property type="entry name" value="MFS general substrate transporter"/>
    <property type="match status" value="1"/>
</dbReference>
<feature type="transmembrane region" description="Helical" evidence="6">
    <location>
        <begin position="346"/>
        <end position="366"/>
    </location>
</feature>
<name>A0A0U1PXC9_9BURK</name>
<gene>
    <name evidence="8" type="ORF">AAV94_12525</name>
</gene>
<organism evidence="8 9">
    <name type="scientific">Lampropedia cohaerens</name>
    <dbReference type="NCBI Taxonomy" id="1610491"/>
    <lineage>
        <taxon>Bacteria</taxon>
        <taxon>Pseudomonadati</taxon>
        <taxon>Pseudomonadota</taxon>
        <taxon>Betaproteobacteria</taxon>
        <taxon>Burkholderiales</taxon>
        <taxon>Comamonadaceae</taxon>
        <taxon>Lampropedia</taxon>
    </lineage>
</organism>
<dbReference type="InterPro" id="IPR011701">
    <property type="entry name" value="MFS"/>
</dbReference>
<dbReference type="GO" id="GO:0005886">
    <property type="term" value="C:plasma membrane"/>
    <property type="evidence" value="ECO:0007669"/>
    <property type="project" value="UniProtKB-SubCell"/>
</dbReference>
<feature type="transmembrane region" description="Helical" evidence="6">
    <location>
        <begin position="253"/>
        <end position="274"/>
    </location>
</feature>
<dbReference type="PANTHER" id="PTHR43124:SF8">
    <property type="entry name" value="INNER MEMBRANE TRANSPORT PROTEIN YDHP"/>
    <property type="match status" value="1"/>
</dbReference>
<sequence>MTTTSTPAAPDAAQPVPGSARLPLLALAVGAFGIGTTEFGPMGMLPTIADGVHASIPQAGLLVSAYAVGVMVGAPFMTLLLARWPRRRALMALMAIFTLGNILSALAPGYASLLVARVITSLNHGAFFGIGSVVAASLVPRDKQTSAVAAMFLGLTIANIGGVPAAAWLGEHIGWRQSFLAIAMLGVLAMLALRLSLPIGSKGRTPNVGAELKVLTRPVVLQALLTTVLGSAAMFTLYTYVNPSLQTFTQASPLFITAMLVLIGIGFTIGNALGGKLADRAANATLIGFFLLLALSMLAFPWLAQSQLGAAVGLLIWGIAAFAVVPPVQMRVMRAAAEAPGLASSINIGAFNLGNALGAAAGALVLRLRLGYSAVMAVGAALAGLALLLVLLSMRRR</sequence>
<evidence type="ECO:0000256" key="4">
    <source>
        <dbReference type="ARBA" id="ARBA00022989"/>
    </source>
</evidence>
<dbReference type="InterPro" id="IPR020846">
    <property type="entry name" value="MFS_dom"/>
</dbReference>
<feature type="transmembrane region" description="Helical" evidence="6">
    <location>
        <begin position="89"/>
        <end position="110"/>
    </location>
</feature>
<feature type="transmembrane region" description="Helical" evidence="6">
    <location>
        <begin position="372"/>
        <end position="392"/>
    </location>
</feature>
<evidence type="ECO:0000313" key="9">
    <source>
        <dbReference type="Proteomes" id="UP000050580"/>
    </source>
</evidence>
<evidence type="ECO:0000256" key="1">
    <source>
        <dbReference type="ARBA" id="ARBA00004651"/>
    </source>
</evidence>
<dbReference type="InterPro" id="IPR036259">
    <property type="entry name" value="MFS_trans_sf"/>
</dbReference>
<accession>A0A0U1PXC9</accession>
<keyword evidence="5 6" id="KW-0472">Membrane</keyword>
<feature type="transmembrane region" description="Helical" evidence="6">
    <location>
        <begin position="122"/>
        <end position="140"/>
    </location>
</feature>
<feature type="transmembrane region" description="Helical" evidence="6">
    <location>
        <begin position="24"/>
        <end position="49"/>
    </location>
</feature>
<feature type="transmembrane region" description="Helical" evidence="6">
    <location>
        <begin position="175"/>
        <end position="197"/>
    </location>
</feature>
<feature type="domain" description="Major facilitator superfamily (MFS) profile" evidence="7">
    <location>
        <begin position="23"/>
        <end position="397"/>
    </location>
</feature>
<proteinExistence type="predicted"/>
<dbReference type="GO" id="GO:0022857">
    <property type="term" value="F:transmembrane transporter activity"/>
    <property type="evidence" value="ECO:0007669"/>
    <property type="project" value="InterPro"/>
</dbReference>
<keyword evidence="3 6" id="KW-0812">Transmembrane</keyword>
<feature type="transmembrane region" description="Helical" evidence="6">
    <location>
        <begin position="147"/>
        <end position="169"/>
    </location>
</feature>
<evidence type="ECO:0000256" key="2">
    <source>
        <dbReference type="ARBA" id="ARBA00022475"/>
    </source>
</evidence>
<dbReference type="InterPro" id="IPR050189">
    <property type="entry name" value="MFS_Efflux_Transporters"/>
</dbReference>
<dbReference type="STRING" id="1610491.AAV94_12525"/>
<dbReference type="Gene3D" id="1.20.1250.20">
    <property type="entry name" value="MFS general substrate transporter like domains"/>
    <property type="match status" value="1"/>
</dbReference>
<keyword evidence="2" id="KW-1003">Cell membrane</keyword>
<dbReference type="OrthoDB" id="9788453at2"/>
<keyword evidence="9" id="KW-1185">Reference proteome</keyword>
<evidence type="ECO:0000313" key="8">
    <source>
        <dbReference type="EMBL" id="KKW67140.1"/>
    </source>
</evidence>
<dbReference type="PATRIC" id="fig|1610491.3.peg.2659"/>
<dbReference type="Pfam" id="PF07690">
    <property type="entry name" value="MFS_1"/>
    <property type="match status" value="1"/>
</dbReference>
<evidence type="ECO:0000256" key="5">
    <source>
        <dbReference type="ARBA" id="ARBA00023136"/>
    </source>
</evidence>
<comment type="caution">
    <text evidence="8">The sequence shown here is derived from an EMBL/GenBank/DDBJ whole genome shotgun (WGS) entry which is preliminary data.</text>
</comment>
<feature type="transmembrane region" description="Helical" evidence="6">
    <location>
        <begin position="308"/>
        <end position="325"/>
    </location>
</feature>
<feature type="transmembrane region" description="Helical" evidence="6">
    <location>
        <begin position="61"/>
        <end position="82"/>
    </location>
</feature>
<dbReference type="Proteomes" id="UP000050580">
    <property type="component" value="Unassembled WGS sequence"/>
</dbReference>
<protein>
    <submittedName>
        <fullName evidence="8">MFS transporter</fullName>
    </submittedName>
</protein>
<dbReference type="PANTHER" id="PTHR43124">
    <property type="entry name" value="PURINE EFFLUX PUMP PBUE"/>
    <property type="match status" value="1"/>
</dbReference>
<evidence type="ECO:0000259" key="7">
    <source>
        <dbReference type="PROSITE" id="PS50850"/>
    </source>
</evidence>
<keyword evidence="4 6" id="KW-1133">Transmembrane helix</keyword>